<evidence type="ECO:0000313" key="1">
    <source>
        <dbReference type="EMBL" id="NKI88410.1"/>
    </source>
</evidence>
<dbReference type="EMBL" id="JAAVTK010000002">
    <property type="protein sequence ID" value="NKI88410.1"/>
    <property type="molecule type" value="Genomic_DNA"/>
</dbReference>
<comment type="caution">
    <text evidence="1">The sequence shown here is derived from an EMBL/GenBank/DDBJ whole genome shotgun (WGS) entry which is preliminary data.</text>
</comment>
<dbReference type="Proteomes" id="UP000717634">
    <property type="component" value="Unassembled WGS sequence"/>
</dbReference>
<organism evidence="1 2">
    <name type="scientific">Hymenobacter artigasi</name>
    <dbReference type="NCBI Taxonomy" id="2719616"/>
    <lineage>
        <taxon>Bacteria</taxon>
        <taxon>Pseudomonadati</taxon>
        <taxon>Bacteroidota</taxon>
        <taxon>Cytophagia</taxon>
        <taxon>Cytophagales</taxon>
        <taxon>Hymenobacteraceae</taxon>
        <taxon>Hymenobacter</taxon>
    </lineage>
</organism>
<protein>
    <submittedName>
        <fullName evidence="1">Uncharacterized protein</fullName>
    </submittedName>
</protein>
<proteinExistence type="predicted"/>
<evidence type="ECO:0000313" key="2">
    <source>
        <dbReference type="Proteomes" id="UP000717634"/>
    </source>
</evidence>
<gene>
    <name evidence="1" type="ORF">HBN54_000997</name>
</gene>
<sequence>MKVTVFGTLAFARRALKQTTDGRHPLRPRGALSTTVAAVMARPDSRAAPRL</sequence>
<accession>A0ABX1HEH2</accession>
<name>A0ABX1HEH2_9BACT</name>
<keyword evidence="2" id="KW-1185">Reference proteome</keyword>
<reference evidence="1 2" key="1">
    <citation type="submission" date="2020-03" db="EMBL/GenBank/DDBJ databases">
        <title>Genomic Encyclopedia of Type Strains, Phase IV (KMG-V): Genome sequencing to study the core and pangenomes of soil and plant-associated prokaryotes.</title>
        <authorList>
            <person name="Whitman W."/>
        </authorList>
    </citation>
    <scope>NUCLEOTIDE SEQUENCE [LARGE SCALE GENOMIC DNA]</scope>
    <source>
        <strain evidence="1 2">1B</strain>
    </source>
</reference>